<sequence length="71" mass="8168">MKQANRAYLKANEKNPSLVGYLSDRFAKIYSVVGKEVFEKAALVNLNLHNALYPGVREPCMNTWRWPGWRG</sequence>
<name>A0A5B7HHM8_PORTR</name>
<dbReference type="EMBL" id="VSRR010034543">
    <property type="protein sequence ID" value="MPC72331.1"/>
    <property type="molecule type" value="Genomic_DNA"/>
</dbReference>
<proteinExistence type="predicted"/>
<accession>A0A5B7HHM8</accession>
<comment type="caution">
    <text evidence="1">The sequence shown here is derived from an EMBL/GenBank/DDBJ whole genome shotgun (WGS) entry which is preliminary data.</text>
</comment>
<dbReference type="Proteomes" id="UP000324222">
    <property type="component" value="Unassembled WGS sequence"/>
</dbReference>
<evidence type="ECO:0000313" key="2">
    <source>
        <dbReference type="Proteomes" id="UP000324222"/>
    </source>
</evidence>
<keyword evidence="2" id="KW-1185">Reference proteome</keyword>
<organism evidence="1 2">
    <name type="scientific">Portunus trituberculatus</name>
    <name type="common">Swimming crab</name>
    <name type="synonym">Neptunus trituberculatus</name>
    <dbReference type="NCBI Taxonomy" id="210409"/>
    <lineage>
        <taxon>Eukaryota</taxon>
        <taxon>Metazoa</taxon>
        <taxon>Ecdysozoa</taxon>
        <taxon>Arthropoda</taxon>
        <taxon>Crustacea</taxon>
        <taxon>Multicrustacea</taxon>
        <taxon>Malacostraca</taxon>
        <taxon>Eumalacostraca</taxon>
        <taxon>Eucarida</taxon>
        <taxon>Decapoda</taxon>
        <taxon>Pleocyemata</taxon>
        <taxon>Brachyura</taxon>
        <taxon>Eubrachyura</taxon>
        <taxon>Portunoidea</taxon>
        <taxon>Portunidae</taxon>
        <taxon>Portuninae</taxon>
        <taxon>Portunus</taxon>
    </lineage>
</organism>
<dbReference type="AlphaFoldDB" id="A0A5B7HHM8"/>
<reference evidence="1 2" key="1">
    <citation type="submission" date="2019-05" db="EMBL/GenBank/DDBJ databases">
        <title>Another draft genome of Portunus trituberculatus and its Hox gene families provides insights of decapod evolution.</title>
        <authorList>
            <person name="Jeong J.-H."/>
            <person name="Song I."/>
            <person name="Kim S."/>
            <person name="Choi T."/>
            <person name="Kim D."/>
            <person name="Ryu S."/>
            <person name="Kim W."/>
        </authorList>
    </citation>
    <scope>NUCLEOTIDE SEQUENCE [LARGE SCALE GENOMIC DNA]</scope>
    <source>
        <tissue evidence="1">Muscle</tissue>
    </source>
</reference>
<protein>
    <submittedName>
        <fullName evidence="1">Uncharacterized protein</fullName>
    </submittedName>
</protein>
<gene>
    <name evidence="1" type="ORF">E2C01_066634</name>
</gene>
<evidence type="ECO:0000313" key="1">
    <source>
        <dbReference type="EMBL" id="MPC72331.1"/>
    </source>
</evidence>